<organism evidence="2 3">
    <name type="scientific">Marilutibacter penaei</name>
    <dbReference type="NCBI Taxonomy" id="2759900"/>
    <lineage>
        <taxon>Bacteria</taxon>
        <taxon>Pseudomonadati</taxon>
        <taxon>Pseudomonadota</taxon>
        <taxon>Gammaproteobacteria</taxon>
        <taxon>Lysobacterales</taxon>
        <taxon>Lysobacteraceae</taxon>
        <taxon>Marilutibacter</taxon>
    </lineage>
</organism>
<accession>A0A7W3YEE6</accession>
<protein>
    <submittedName>
        <fullName evidence="2">DUF3108 domain-containing protein</fullName>
    </submittedName>
</protein>
<dbReference type="EMBL" id="JACHTE010000004">
    <property type="protein sequence ID" value="MBB1088141.1"/>
    <property type="molecule type" value="Genomic_DNA"/>
</dbReference>
<feature type="chain" id="PRO_5030551109" evidence="1">
    <location>
        <begin position="22"/>
        <end position="228"/>
    </location>
</feature>
<gene>
    <name evidence="2" type="ORF">H4F99_06515</name>
</gene>
<dbReference type="Pfam" id="PF11306">
    <property type="entry name" value="DUF3108"/>
    <property type="match status" value="1"/>
</dbReference>
<keyword evidence="3" id="KW-1185">Reference proteome</keyword>
<sequence>MNARLLLLLLSLPLIPTVAEAATPRAATAHYQVTYNGISASGSMSLRPDQDGRRWTYALAMGNSVARIEQATVFRAGTTSFLPLAATRNMRYPLGSRSVTTRFDWSARSAAWTGDVKPGKAGPVPVQPGDVEPLLLNLRLVEDVAAGRPLAYRVVDNGRVKNMRYTRLANQTIQVGGRSMDAIRLFHGDGPKQTVVWLVPGAPFPARILQHEPGGDSVDLRMTSWRPA</sequence>
<evidence type="ECO:0000256" key="1">
    <source>
        <dbReference type="SAM" id="SignalP"/>
    </source>
</evidence>
<feature type="signal peptide" evidence="1">
    <location>
        <begin position="1"/>
        <end position="21"/>
    </location>
</feature>
<evidence type="ECO:0000313" key="3">
    <source>
        <dbReference type="Proteomes" id="UP000552587"/>
    </source>
</evidence>
<dbReference type="RefSeq" id="WP_182668921.1">
    <property type="nucleotide sequence ID" value="NZ_JACHTE010000004.1"/>
</dbReference>
<proteinExistence type="predicted"/>
<comment type="caution">
    <text evidence="2">The sequence shown here is derived from an EMBL/GenBank/DDBJ whole genome shotgun (WGS) entry which is preliminary data.</text>
</comment>
<dbReference type="AlphaFoldDB" id="A0A7W3YEE6"/>
<dbReference type="InterPro" id="IPR021457">
    <property type="entry name" value="DUF3108"/>
</dbReference>
<name>A0A7W3YEE6_9GAMM</name>
<evidence type="ECO:0000313" key="2">
    <source>
        <dbReference type="EMBL" id="MBB1088141.1"/>
    </source>
</evidence>
<dbReference type="Proteomes" id="UP000552587">
    <property type="component" value="Unassembled WGS sequence"/>
</dbReference>
<keyword evidence="1" id="KW-0732">Signal</keyword>
<reference evidence="2 3" key="1">
    <citation type="submission" date="2020-07" db="EMBL/GenBank/DDBJ databases">
        <authorList>
            <person name="Xu S."/>
            <person name="Li A."/>
        </authorList>
    </citation>
    <scope>NUCLEOTIDE SEQUENCE [LARGE SCALE GENOMIC DNA]</scope>
    <source>
        <strain evidence="2 3">SG-8</strain>
    </source>
</reference>